<keyword evidence="1" id="KW-0812">Transmembrane</keyword>
<keyword evidence="1" id="KW-0472">Membrane</keyword>
<evidence type="ECO:0000313" key="3">
    <source>
        <dbReference type="EMBL" id="CAB4158582.1"/>
    </source>
</evidence>
<sequence length="31" mass="3252">MIAFLFGFIAGMVTILVIAALAVLNEGSRRG</sequence>
<reference evidence="2" key="1">
    <citation type="submission" date="2020-04" db="EMBL/GenBank/DDBJ databases">
        <authorList>
            <person name="Chiriac C."/>
            <person name="Salcher M."/>
            <person name="Ghai R."/>
            <person name="Kavagutti S V."/>
        </authorList>
    </citation>
    <scope>NUCLEOTIDE SEQUENCE</scope>
</reference>
<feature type="transmembrane region" description="Helical" evidence="1">
    <location>
        <begin position="6"/>
        <end position="24"/>
    </location>
</feature>
<organism evidence="2">
    <name type="scientific">uncultured Caudovirales phage</name>
    <dbReference type="NCBI Taxonomy" id="2100421"/>
    <lineage>
        <taxon>Viruses</taxon>
        <taxon>Duplodnaviria</taxon>
        <taxon>Heunggongvirae</taxon>
        <taxon>Uroviricota</taxon>
        <taxon>Caudoviricetes</taxon>
        <taxon>Peduoviridae</taxon>
        <taxon>Maltschvirus</taxon>
        <taxon>Maltschvirus maltsch</taxon>
    </lineage>
</organism>
<keyword evidence="1" id="KW-1133">Transmembrane helix</keyword>
<dbReference type="EMBL" id="LR796410">
    <property type="protein sequence ID" value="CAB4142513.1"/>
    <property type="molecule type" value="Genomic_DNA"/>
</dbReference>
<evidence type="ECO:0000313" key="2">
    <source>
        <dbReference type="EMBL" id="CAB4142513.1"/>
    </source>
</evidence>
<accession>A0A6J5MAY8</accession>
<gene>
    <name evidence="2" type="ORF">UFOVP433_16</name>
    <name evidence="3" type="ORF">UFOVP702_19</name>
</gene>
<evidence type="ECO:0000256" key="1">
    <source>
        <dbReference type="SAM" id="Phobius"/>
    </source>
</evidence>
<dbReference type="EMBL" id="LR796681">
    <property type="protein sequence ID" value="CAB4158582.1"/>
    <property type="molecule type" value="Genomic_DNA"/>
</dbReference>
<protein>
    <submittedName>
        <fullName evidence="2">Uncharacterized protein</fullName>
    </submittedName>
</protein>
<name>A0A6J5MAY8_9CAUD</name>
<proteinExistence type="predicted"/>